<keyword evidence="3 5" id="KW-1133">Transmembrane helix</keyword>
<sequence length="133" mass="14284">MLAPATAFYAVALVALKLLLVGRIIALRQRLGVGIGDGGHRELQTAIRVHGNYLEYLPLVLVLMFIAEMNGVNYAALHVAGLVFVVSRFGHAYGLSEGQGAWHWARAAGVVGTWLSLLFLCGLLVHNGLSVSY</sequence>
<keyword evidence="7" id="KW-1185">Reference proteome</keyword>
<dbReference type="RefSeq" id="WP_133734373.1">
    <property type="nucleotide sequence ID" value="NZ_SOAX01000001.1"/>
</dbReference>
<dbReference type="Proteomes" id="UP000295830">
    <property type="component" value="Unassembled WGS sequence"/>
</dbReference>
<evidence type="ECO:0000256" key="3">
    <source>
        <dbReference type="ARBA" id="ARBA00022989"/>
    </source>
</evidence>
<feature type="transmembrane region" description="Helical" evidence="5">
    <location>
        <begin position="73"/>
        <end position="95"/>
    </location>
</feature>
<dbReference type="InterPro" id="IPR001129">
    <property type="entry name" value="Membr-assoc_MAPEG"/>
</dbReference>
<gene>
    <name evidence="6" type="ORF">DES49_0034</name>
</gene>
<dbReference type="Pfam" id="PF01124">
    <property type="entry name" value="MAPEG"/>
    <property type="match status" value="1"/>
</dbReference>
<feature type="transmembrane region" description="Helical" evidence="5">
    <location>
        <begin position="6"/>
        <end position="26"/>
    </location>
</feature>
<evidence type="ECO:0000313" key="6">
    <source>
        <dbReference type="EMBL" id="TDT43935.1"/>
    </source>
</evidence>
<accession>A0A4R7K071</accession>
<dbReference type="PANTHER" id="PTHR35814">
    <property type="match status" value="1"/>
</dbReference>
<dbReference type="EMBL" id="SOAX01000001">
    <property type="protein sequence ID" value="TDT43935.1"/>
    <property type="molecule type" value="Genomic_DNA"/>
</dbReference>
<evidence type="ECO:0000313" key="7">
    <source>
        <dbReference type="Proteomes" id="UP000295830"/>
    </source>
</evidence>
<keyword evidence="2 5" id="KW-0812">Transmembrane</keyword>
<comment type="caution">
    <text evidence="6">The sequence shown here is derived from an EMBL/GenBank/DDBJ whole genome shotgun (WGS) entry which is preliminary data.</text>
</comment>
<dbReference type="GO" id="GO:0016020">
    <property type="term" value="C:membrane"/>
    <property type="evidence" value="ECO:0007669"/>
    <property type="project" value="UniProtKB-SubCell"/>
</dbReference>
<dbReference type="Gene3D" id="1.20.120.550">
    <property type="entry name" value="Membrane associated eicosanoid/glutathione metabolism-like domain"/>
    <property type="match status" value="1"/>
</dbReference>
<evidence type="ECO:0000256" key="2">
    <source>
        <dbReference type="ARBA" id="ARBA00022692"/>
    </source>
</evidence>
<dbReference type="PANTHER" id="PTHR35814:SF1">
    <property type="entry name" value="GLUTATHIONE S-TRANSFERASE-RELATED"/>
    <property type="match status" value="1"/>
</dbReference>
<organism evidence="6 7">
    <name type="scientific">Halospina denitrificans</name>
    <dbReference type="NCBI Taxonomy" id="332522"/>
    <lineage>
        <taxon>Bacteria</taxon>
        <taxon>Pseudomonadati</taxon>
        <taxon>Pseudomonadota</taxon>
        <taxon>Gammaproteobacteria</taxon>
        <taxon>Halospina</taxon>
    </lineage>
</organism>
<dbReference type="AlphaFoldDB" id="A0A4R7K071"/>
<evidence type="ECO:0000256" key="5">
    <source>
        <dbReference type="SAM" id="Phobius"/>
    </source>
</evidence>
<name>A0A4R7K071_9GAMM</name>
<reference evidence="6 7" key="1">
    <citation type="submission" date="2019-03" db="EMBL/GenBank/DDBJ databases">
        <title>Genomic Encyclopedia of Type Strains, Phase IV (KMG-IV): sequencing the most valuable type-strain genomes for metagenomic binning, comparative biology and taxonomic classification.</title>
        <authorList>
            <person name="Goeker M."/>
        </authorList>
    </citation>
    <scope>NUCLEOTIDE SEQUENCE [LARGE SCALE GENOMIC DNA]</scope>
    <source>
        <strain evidence="6 7">DSM 15505</strain>
    </source>
</reference>
<feature type="transmembrane region" description="Helical" evidence="5">
    <location>
        <begin position="107"/>
        <end position="125"/>
    </location>
</feature>
<proteinExistence type="predicted"/>
<evidence type="ECO:0000256" key="1">
    <source>
        <dbReference type="ARBA" id="ARBA00004370"/>
    </source>
</evidence>
<evidence type="ECO:0008006" key="8">
    <source>
        <dbReference type="Google" id="ProtNLM"/>
    </source>
</evidence>
<comment type="subcellular location">
    <subcellularLocation>
        <location evidence="1">Membrane</location>
    </subcellularLocation>
</comment>
<dbReference type="InterPro" id="IPR023352">
    <property type="entry name" value="MAPEG-like_dom_sf"/>
</dbReference>
<dbReference type="SUPFAM" id="SSF161084">
    <property type="entry name" value="MAPEG domain-like"/>
    <property type="match status" value="1"/>
</dbReference>
<keyword evidence="4 5" id="KW-0472">Membrane</keyword>
<evidence type="ECO:0000256" key="4">
    <source>
        <dbReference type="ARBA" id="ARBA00023136"/>
    </source>
</evidence>
<protein>
    <recommendedName>
        <fullName evidence="8">Glutathione S-transferase</fullName>
    </recommendedName>
</protein>
<dbReference type="OrthoDB" id="8537976at2"/>